<sequence>MPTAKLKSKAKGMKTKETQAPPLEASRKRPASSTPPAEAHSASLARAKKMKADLEQGKEDSTEEARFAKPVESTTEDREKRIKELEELVGDLQATVSTLTLDKMYMNGAYEYWPQLFIGDWPKRLRRLMYDCHDWSCEYGIENQTGKYKHLSKEQKKQLIADMKGYVFQDDFDKIVPQLPPNIRCRILAYFAGIVVVKEIFDLFFTNPSNKSEESGVETPFGAQLNHTTNSSKLARHWRAKTTRLSNSTTLLHSHNPAFGLKNVAVRKAKVKQVVAARLADKSFQWLLKDIEDEYQLENREVNLIHVYKSGAELAMLIATSQPELVWRTLEDIQPLFYRTSKEIEAAHMHGLHERESRLNGHRVLAVTRPSFWRTGGWNRDGKGRIIEKSSVSHRGPHREERKQRKAQRAAKKANDEKAGKEKPPPKAKAKKATKKKN</sequence>
<feature type="compositionally biased region" description="Basic residues" evidence="1">
    <location>
        <begin position="1"/>
        <end position="13"/>
    </location>
</feature>
<keyword evidence="3" id="KW-1185">Reference proteome</keyword>
<organism evidence="2 3">
    <name type="scientific">Aspergillus taichungensis</name>
    <dbReference type="NCBI Taxonomy" id="482145"/>
    <lineage>
        <taxon>Eukaryota</taxon>
        <taxon>Fungi</taxon>
        <taxon>Dikarya</taxon>
        <taxon>Ascomycota</taxon>
        <taxon>Pezizomycotina</taxon>
        <taxon>Eurotiomycetes</taxon>
        <taxon>Eurotiomycetidae</taxon>
        <taxon>Eurotiales</taxon>
        <taxon>Aspergillaceae</taxon>
        <taxon>Aspergillus</taxon>
        <taxon>Aspergillus subgen. Circumdati</taxon>
    </lineage>
</organism>
<dbReference type="AlphaFoldDB" id="A0A2J5I5C2"/>
<name>A0A2J5I5C2_9EURO</name>
<proteinExistence type="predicted"/>
<feature type="compositionally biased region" description="Basic and acidic residues" evidence="1">
    <location>
        <begin position="413"/>
        <end position="425"/>
    </location>
</feature>
<evidence type="ECO:0000313" key="3">
    <source>
        <dbReference type="Proteomes" id="UP000235023"/>
    </source>
</evidence>
<reference evidence="3" key="1">
    <citation type="submission" date="2017-12" db="EMBL/GenBank/DDBJ databases">
        <authorList>
            <consortium name="DOE Joint Genome Institute"/>
            <person name="Mondo S.J."/>
            <person name="Kjaerbolling I."/>
            <person name="Vesth T.C."/>
            <person name="Frisvad J.C."/>
            <person name="Nybo J.L."/>
            <person name="Theobald S."/>
            <person name="Kuo A."/>
            <person name="Bowyer P."/>
            <person name="Matsuda Y."/>
            <person name="Lyhne E.K."/>
            <person name="Kogle M.E."/>
            <person name="Clum A."/>
            <person name="Lipzen A."/>
            <person name="Salamov A."/>
            <person name="Ngan C.Y."/>
            <person name="Daum C."/>
            <person name="Chiniquy J."/>
            <person name="Barry K."/>
            <person name="LaButti K."/>
            <person name="Haridas S."/>
            <person name="Simmons B.A."/>
            <person name="Magnuson J.K."/>
            <person name="Mortensen U.H."/>
            <person name="Larsen T.O."/>
            <person name="Grigoriev I.V."/>
            <person name="Baker S.E."/>
            <person name="Andersen M.R."/>
            <person name="Nordberg H.P."/>
            <person name="Cantor M.N."/>
            <person name="Hua S.X."/>
        </authorList>
    </citation>
    <scope>NUCLEOTIDE SEQUENCE [LARGE SCALE GENOMIC DNA]</scope>
    <source>
        <strain evidence="3">IBT 19404</strain>
    </source>
</reference>
<dbReference type="EMBL" id="KZ559507">
    <property type="protein sequence ID" value="PLN84994.1"/>
    <property type="molecule type" value="Genomic_DNA"/>
</dbReference>
<feature type="region of interest" description="Disordered" evidence="1">
    <location>
        <begin position="383"/>
        <end position="438"/>
    </location>
</feature>
<protein>
    <submittedName>
        <fullName evidence="2">Uncharacterized protein</fullName>
    </submittedName>
</protein>
<evidence type="ECO:0000256" key="1">
    <source>
        <dbReference type="SAM" id="MobiDB-lite"/>
    </source>
</evidence>
<accession>A0A2J5I5C2</accession>
<feature type="compositionally biased region" description="Basic and acidic residues" evidence="1">
    <location>
        <begin position="50"/>
        <end position="78"/>
    </location>
</feature>
<feature type="compositionally biased region" description="Basic residues" evidence="1">
    <location>
        <begin position="426"/>
        <end position="438"/>
    </location>
</feature>
<gene>
    <name evidence="2" type="ORF">BDW42DRAFT_183242</name>
</gene>
<dbReference type="Proteomes" id="UP000235023">
    <property type="component" value="Unassembled WGS sequence"/>
</dbReference>
<dbReference type="OrthoDB" id="4502630at2759"/>
<evidence type="ECO:0000313" key="2">
    <source>
        <dbReference type="EMBL" id="PLN84994.1"/>
    </source>
</evidence>
<feature type="region of interest" description="Disordered" evidence="1">
    <location>
        <begin position="1"/>
        <end position="78"/>
    </location>
</feature>